<gene>
    <name evidence="24" type="primary">tyrp1b</name>
</gene>
<accession>A0A4W3I5L1</accession>
<dbReference type="FunCoup" id="A0A4W3I5L1">
    <property type="interactions" value="7"/>
</dbReference>
<keyword evidence="6" id="KW-0479">Metal-binding</keyword>
<keyword evidence="25" id="KW-1185">Reference proteome</keyword>
<feature type="chain" id="PRO_5021407149" description="5,6-dihydroxyindole-2-carboxylic acid oxidase" evidence="21">
    <location>
        <begin position="24"/>
        <end position="588"/>
    </location>
</feature>
<feature type="signal peptide" evidence="21">
    <location>
        <begin position="1"/>
        <end position="23"/>
    </location>
</feature>
<evidence type="ECO:0000256" key="13">
    <source>
        <dbReference type="ARBA" id="ARBA00023101"/>
    </source>
</evidence>
<dbReference type="PROSITE" id="PS00497">
    <property type="entry name" value="TYROSINASE_1"/>
    <property type="match status" value="1"/>
</dbReference>
<dbReference type="Gene3D" id="1.10.1280.10">
    <property type="entry name" value="Di-copper center containing domain from catechol oxidase"/>
    <property type="match status" value="1"/>
</dbReference>
<dbReference type="GO" id="GO:0032438">
    <property type="term" value="P:melanosome organization"/>
    <property type="evidence" value="ECO:0007669"/>
    <property type="project" value="TreeGrafter"/>
</dbReference>
<reference evidence="25" key="1">
    <citation type="journal article" date="2006" name="Science">
        <title>Ancient noncoding elements conserved in the human genome.</title>
        <authorList>
            <person name="Venkatesh B."/>
            <person name="Kirkness E.F."/>
            <person name="Loh Y.H."/>
            <person name="Halpern A.L."/>
            <person name="Lee A.P."/>
            <person name="Johnson J."/>
            <person name="Dandona N."/>
            <person name="Viswanathan L.D."/>
            <person name="Tay A."/>
            <person name="Venter J.C."/>
            <person name="Strausberg R.L."/>
            <person name="Brenner S."/>
        </authorList>
    </citation>
    <scope>NUCLEOTIDE SEQUENCE [LARGE SCALE GENOMIC DNA]</scope>
</reference>
<proteinExistence type="inferred from homology"/>
<dbReference type="AlphaFoldDB" id="A0A4W3I5L1"/>
<evidence type="ECO:0000256" key="6">
    <source>
        <dbReference type="ARBA" id="ARBA00022723"/>
    </source>
</evidence>
<keyword evidence="13" id="KW-0470">Melanin biosynthesis</keyword>
<evidence type="ECO:0000256" key="1">
    <source>
        <dbReference type="ARBA" id="ARBA00001947"/>
    </source>
</evidence>
<dbReference type="Pfam" id="PF00264">
    <property type="entry name" value="Tyrosinase"/>
    <property type="match status" value="1"/>
</dbReference>
<evidence type="ECO:0000256" key="10">
    <source>
        <dbReference type="ARBA" id="ARBA00023002"/>
    </source>
</evidence>
<keyword evidence="7 21" id="KW-0732">Signal</keyword>
<keyword evidence="9" id="KW-1133">Transmembrane helix</keyword>
<evidence type="ECO:0000313" key="24">
    <source>
        <dbReference type="Ensembl" id="ENSCMIP00000022333.1"/>
    </source>
</evidence>
<dbReference type="Ensembl" id="ENSCMIT00000022720.1">
    <property type="protein sequence ID" value="ENSCMIP00000022333.1"/>
    <property type="gene ID" value="ENSCMIG00000010015.1"/>
</dbReference>
<evidence type="ECO:0000256" key="3">
    <source>
        <dbReference type="ARBA" id="ARBA00004573"/>
    </source>
</evidence>
<dbReference type="InterPro" id="IPR008922">
    <property type="entry name" value="Di-copper_centre_dom_sf"/>
</dbReference>
<comment type="cofactor">
    <cofactor evidence="2">
        <name>Cu(2+)</name>
        <dbReference type="ChEBI" id="CHEBI:29036"/>
    </cofactor>
</comment>
<evidence type="ECO:0000256" key="18">
    <source>
        <dbReference type="ARBA" id="ARBA00040647"/>
    </source>
</evidence>
<dbReference type="PANTHER" id="PTHR11474:SF3">
    <property type="entry name" value="5,6-DIHYDROXYINDOLE-2-CARBOXYLIC ACID OXIDASE"/>
    <property type="match status" value="1"/>
</dbReference>
<dbReference type="STRING" id="7868.ENSCMIP00000022333"/>
<dbReference type="GO" id="GO:0030318">
    <property type="term" value="P:melanocyte differentiation"/>
    <property type="evidence" value="ECO:0007669"/>
    <property type="project" value="TreeGrafter"/>
</dbReference>
<evidence type="ECO:0000256" key="21">
    <source>
        <dbReference type="SAM" id="SignalP"/>
    </source>
</evidence>
<evidence type="ECO:0000256" key="5">
    <source>
        <dbReference type="ARBA" id="ARBA00022692"/>
    </source>
</evidence>
<evidence type="ECO:0000256" key="8">
    <source>
        <dbReference type="ARBA" id="ARBA00022833"/>
    </source>
</evidence>
<evidence type="ECO:0000256" key="7">
    <source>
        <dbReference type="ARBA" id="ARBA00022729"/>
    </source>
</evidence>
<dbReference type="SUPFAM" id="SSF48056">
    <property type="entry name" value="Di-copper centre-containing domain"/>
    <property type="match status" value="1"/>
</dbReference>
<dbReference type="GO" id="GO:0042438">
    <property type="term" value="P:melanin biosynthetic process"/>
    <property type="evidence" value="ECO:0007669"/>
    <property type="project" value="UniProtKB-KW"/>
</dbReference>
<reference evidence="24" key="4">
    <citation type="submission" date="2025-08" db="UniProtKB">
        <authorList>
            <consortium name="Ensembl"/>
        </authorList>
    </citation>
    <scope>IDENTIFICATION</scope>
</reference>
<keyword evidence="12" id="KW-0503">Monooxygenase</keyword>
<evidence type="ECO:0000256" key="4">
    <source>
        <dbReference type="ARBA" id="ARBA00009928"/>
    </source>
</evidence>
<keyword evidence="5" id="KW-0812">Transmembrane</keyword>
<dbReference type="GO" id="GO:0046872">
    <property type="term" value="F:metal ion binding"/>
    <property type="evidence" value="ECO:0007669"/>
    <property type="project" value="UniProtKB-KW"/>
</dbReference>
<comment type="similarity">
    <text evidence="4">Belongs to the tyrosinase family.</text>
</comment>
<sequence>MLLPAAARRGLLLLVVLVEGVRAQFPRECAGLEVLQSGQCCPALTAEPGDRCGSSLGRGSCADLRADPAPHGPQYPHDGEDDRERWPLRFFNRTCRCAANYQGYKCGQCRFGWAGADCQQPVLRVRRDVLSLSTSQRARLVRALHLAKTTPHPDMVVATRHYADILGSDGRSPQFDNVSIYNLFVWTHYYSVSRTYLGDGRSFGGVDFSHEGPAFLTWHRFHLLQLERDMQDPLFTLPYWNFATGSNTCDVCTDDLMGARSNFDSVLISPNSVFSEWRNLCESIEDYNTLGTICNGTEGGPIQRNPGGNVARPAVQRLPSPEDVAQCLDVSPYDTPPFFSNSSDSFRNTVEGKYYDPAVRSLHNLAHLFLNGTGGQTHLSPNDPIFVLLHTFTDAIFDEWLKRSQADASVFPFENAPIGHNRGYNIVPFWPPITNAEMFKPAAENFGYTYEVQWPSKFTLNVFILPLGKQKVSIESIALSAGLCFLRLLDVSKCFTEYTPIKDSSVPKQSWIENDQFVIVFWRDYYQMCGVRKLAQGFALPGIEPRCLACKASALTTELQRSTILQGLFSQRRCFRGDLKSIQHLKLD</sequence>
<evidence type="ECO:0000256" key="14">
    <source>
        <dbReference type="ARBA" id="ARBA00023136"/>
    </source>
</evidence>
<feature type="domain" description="Tyrosinase copper-binding" evidence="23">
    <location>
        <begin position="383"/>
        <end position="394"/>
    </location>
</feature>
<dbReference type="PANTHER" id="PTHR11474">
    <property type="entry name" value="TYROSINASE FAMILY MEMBER"/>
    <property type="match status" value="1"/>
</dbReference>
<comment type="subcellular location">
    <subcellularLocation>
        <location evidence="3">Melanosome membrane</location>
        <topology evidence="3">Single-pass type I membrane protein</topology>
    </subcellularLocation>
</comment>
<evidence type="ECO:0000313" key="25">
    <source>
        <dbReference type="Proteomes" id="UP000314986"/>
    </source>
</evidence>
<dbReference type="InterPro" id="IPR002227">
    <property type="entry name" value="Tyrosinase_Cu-bd"/>
</dbReference>
<keyword evidence="10" id="KW-0560">Oxidoreductase</keyword>
<reference evidence="25" key="3">
    <citation type="journal article" date="2014" name="Nature">
        <title>Elephant shark genome provides unique insights into gnathostome evolution.</title>
        <authorList>
            <consortium name="International Elephant Shark Genome Sequencing Consortium"/>
            <person name="Venkatesh B."/>
            <person name="Lee A.P."/>
            <person name="Ravi V."/>
            <person name="Maurya A.K."/>
            <person name="Lian M.M."/>
            <person name="Swann J.B."/>
            <person name="Ohta Y."/>
            <person name="Flajnik M.F."/>
            <person name="Sutoh Y."/>
            <person name="Kasahara M."/>
            <person name="Hoon S."/>
            <person name="Gangu V."/>
            <person name="Roy S.W."/>
            <person name="Irimia M."/>
            <person name="Korzh V."/>
            <person name="Kondrychyn I."/>
            <person name="Lim Z.W."/>
            <person name="Tay B.H."/>
            <person name="Tohari S."/>
            <person name="Kong K.W."/>
            <person name="Ho S."/>
            <person name="Lorente-Galdos B."/>
            <person name="Quilez J."/>
            <person name="Marques-Bonet T."/>
            <person name="Raney B.J."/>
            <person name="Ingham P.W."/>
            <person name="Tay A."/>
            <person name="Hillier L.W."/>
            <person name="Minx P."/>
            <person name="Boehm T."/>
            <person name="Wilson R.K."/>
            <person name="Brenner S."/>
            <person name="Warren W.C."/>
        </authorList>
    </citation>
    <scope>NUCLEOTIDE SEQUENCE [LARGE SCALE GENOMIC DNA]</scope>
</reference>
<evidence type="ECO:0000256" key="19">
    <source>
        <dbReference type="ARBA" id="ARBA00041445"/>
    </source>
</evidence>
<dbReference type="GO" id="GO:0004497">
    <property type="term" value="F:monooxygenase activity"/>
    <property type="evidence" value="ECO:0007669"/>
    <property type="project" value="UniProtKB-KW"/>
</dbReference>
<dbReference type="PRINTS" id="PR00092">
    <property type="entry name" value="TYROSINASE"/>
</dbReference>
<keyword evidence="14" id="KW-0472">Membrane</keyword>
<comment type="catalytic activity">
    <reaction evidence="20">
        <text>2 5,6-dihydroxyindole-2-carboxylate + O2 = 2 indole-5,6-quinone-2-carboxylate + 2 H2O</text>
        <dbReference type="Rhea" id="RHEA:68388"/>
        <dbReference type="ChEBI" id="CHEBI:15377"/>
        <dbReference type="ChEBI" id="CHEBI:15379"/>
        <dbReference type="ChEBI" id="CHEBI:16875"/>
        <dbReference type="ChEBI" id="CHEBI:177869"/>
    </reaction>
    <physiologicalReaction direction="left-to-right" evidence="20">
        <dbReference type="Rhea" id="RHEA:68389"/>
    </physiologicalReaction>
</comment>
<dbReference type="Proteomes" id="UP000314986">
    <property type="component" value="Unassembled WGS sequence"/>
</dbReference>
<dbReference type="InterPro" id="IPR050316">
    <property type="entry name" value="Tyrosinase/Hemocyanin"/>
</dbReference>
<evidence type="ECO:0000256" key="20">
    <source>
        <dbReference type="ARBA" id="ARBA00047408"/>
    </source>
</evidence>
<keyword evidence="8" id="KW-0862">Zinc</keyword>
<name>A0A4W3I5L1_CALMI</name>
<evidence type="ECO:0000256" key="16">
    <source>
        <dbReference type="ARBA" id="ARBA00023180"/>
    </source>
</evidence>
<keyword evidence="16" id="KW-0325">Glycoprotein</keyword>
<reference evidence="24" key="5">
    <citation type="submission" date="2025-09" db="UniProtKB">
        <authorList>
            <consortium name="Ensembl"/>
        </authorList>
    </citation>
    <scope>IDENTIFICATION</scope>
</reference>
<evidence type="ECO:0000256" key="11">
    <source>
        <dbReference type="ARBA" id="ARBA00023008"/>
    </source>
</evidence>
<dbReference type="GO" id="GO:0033162">
    <property type="term" value="C:melanosome membrane"/>
    <property type="evidence" value="ECO:0007669"/>
    <property type="project" value="UniProtKB-SubCell"/>
</dbReference>
<comment type="pathway">
    <text evidence="17">Pigment biosynthesis; melanin biosynthesis.</text>
</comment>
<evidence type="ECO:0000256" key="15">
    <source>
        <dbReference type="ARBA" id="ARBA00023157"/>
    </source>
</evidence>
<protein>
    <recommendedName>
        <fullName evidence="18">5,6-dihydroxyindole-2-carboxylic acid oxidase</fullName>
    </recommendedName>
    <alternativeName>
        <fullName evidence="19">Tyrosinase-related protein 1</fullName>
    </alternativeName>
</protein>
<dbReference type="InParanoid" id="A0A4W3I5L1"/>
<evidence type="ECO:0000259" key="22">
    <source>
        <dbReference type="PROSITE" id="PS00497"/>
    </source>
</evidence>
<organism evidence="24 25">
    <name type="scientific">Callorhinchus milii</name>
    <name type="common">Ghost shark</name>
    <dbReference type="NCBI Taxonomy" id="7868"/>
    <lineage>
        <taxon>Eukaryota</taxon>
        <taxon>Metazoa</taxon>
        <taxon>Chordata</taxon>
        <taxon>Craniata</taxon>
        <taxon>Vertebrata</taxon>
        <taxon>Chondrichthyes</taxon>
        <taxon>Holocephali</taxon>
        <taxon>Chimaeriformes</taxon>
        <taxon>Callorhinchidae</taxon>
        <taxon>Callorhinchus</taxon>
    </lineage>
</organism>
<evidence type="ECO:0000259" key="23">
    <source>
        <dbReference type="PROSITE" id="PS00498"/>
    </source>
</evidence>
<evidence type="ECO:0000256" key="2">
    <source>
        <dbReference type="ARBA" id="ARBA00001973"/>
    </source>
</evidence>
<evidence type="ECO:0000256" key="17">
    <source>
        <dbReference type="ARBA" id="ARBA00037907"/>
    </source>
</evidence>
<dbReference type="GeneTree" id="ENSGT00940000155804"/>
<keyword evidence="15" id="KW-1015">Disulfide bond</keyword>
<reference evidence="25" key="2">
    <citation type="journal article" date="2007" name="PLoS Biol.">
        <title>Survey sequencing and comparative analysis of the elephant shark (Callorhinchus milii) genome.</title>
        <authorList>
            <person name="Venkatesh B."/>
            <person name="Kirkness E.F."/>
            <person name="Loh Y.H."/>
            <person name="Halpern A.L."/>
            <person name="Lee A.P."/>
            <person name="Johnson J."/>
            <person name="Dandona N."/>
            <person name="Viswanathan L.D."/>
            <person name="Tay A."/>
            <person name="Venter J.C."/>
            <person name="Strausberg R.L."/>
            <person name="Brenner S."/>
        </authorList>
    </citation>
    <scope>NUCLEOTIDE SEQUENCE [LARGE SCALE GENOMIC DNA]</scope>
</reference>
<evidence type="ECO:0000256" key="12">
    <source>
        <dbReference type="ARBA" id="ARBA00023033"/>
    </source>
</evidence>
<dbReference type="PROSITE" id="PS00498">
    <property type="entry name" value="TYROSINASE_2"/>
    <property type="match status" value="1"/>
</dbReference>
<comment type="cofactor">
    <cofactor evidence="1">
        <name>Zn(2+)</name>
        <dbReference type="ChEBI" id="CHEBI:29105"/>
    </cofactor>
</comment>
<evidence type="ECO:0000256" key="9">
    <source>
        <dbReference type="ARBA" id="ARBA00022989"/>
    </source>
</evidence>
<keyword evidence="11" id="KW-0186">Copper</keyword>
<feature type="domain" description="Tyrosinase copper-binding" evidence="22">
    <location>
        <begin position="210"/>
        <end position="227"/>
    </location>
</feature>